<dbReference type="AlphaFoldDB" id="C8PL00"/>
<name>C8PL00_9BACT</name>
<organism evidence="1 2">
    <name type="scientific">Campylobacter gracilis RM3268</name>
    <dbReference type="NCBI Taxonomy" id="553220"/>
    <lineage>
        <taxon>Bacteria</taxon>
        <taxon>Pseudomonadati</taxon>
        <taxon>Campylobacterota</taxon>
        <taxon>Epsilonproteobacteria</taxon>
        <taxon>Campylobacterales</taxon>
        <taxon>Campylobacteraceae</taxon>
        <taxon>Campylobacter</taxon>
    </lineage>
</organism>
<comment type="caution">
    <text evidence="1">The sequence shown here is derived from an EMBL/GenBank/DDBJ whole genome shotgun (WGS) entry which is preliminary data.</text>
</comment>
<accession>C8PL00</accession>
<keyword evidence="2" id="KW-1185">Reference proteome</keyword>
<dbReference type="EMBL" id="ACYG01000031">
    <property type="protein sequence ID" value="EEV16415.1"/>
    <property type="molecule type" value="Genomic_DNA"/>
</dbReference>
<sequence>MQTAFLNFAAKSAAHADKHTPASAFNFSAEILYTLEHCKDLNAVFPKRLLLHWREAIDMSIALK</sequence>
<evidence type="ECO:0000313" key="1">
    <source>
        <dbReference type="EMBL" id="EEV16415.1"/>
    </source>
</evidence>
<evidence type="ECO:0000313" key="2">
    <source>
        <dbReference type="Proteomes" id="UP000005709"/>
    </source>
</evidence>
<protein>
    <submittedName>
        <fullName evidence="1">Uncharacterized protein</fullName>
    </submittedName>
</protein>
<proteinExistence type="predicted"/>
<reference evidence="1 2" key="1">
    <citation type="submission" date="2009-07" db="EMBL/GenBank/DDBJ databases">
        <authorList>
            <person name="Madupu R."/>
            <person name="Sebastian Y."/>
            <person name="Durkin A.S."/>
            <person name="Torralba M."/>
            <person name="Methe B."/>
            <person name="Sutton G.G."/>
            <person name="Strausberg R.L."/>
            <person name="Nelson K.E."/>
        </authorList>
    </citation>
    <scope>NUCLEOTIDE SEQUENCE [LARGE SCALE GENOMIC DNA]</scope>
    <source>
        <strain evidence="1 2">RM3268</strain>
    </source>
</reference>
<dbReference type="Proteomes" id="UP000005709">
    <property type="component" value="Unassembled WGS sequence"/>
</dbReference>
<gene>
    <name evidence="1" type="ORF">CAMGR0001_2790</name>
</gene>